<proteinExistence type="evidence at transcript level"/>
<feature type="chain" id="PRO_5005450862" evidence="2">
    <location>
        <begin position="22"/>
        <end position="152"/>
    </location>
</feature>
<keyword evidence="2" id="KW-0732">Signal</keyword>
<evidence type="ECO:0000256" key="1">
    <source>
        <dbReference type="SAM" id="MobiDB-lite"/>
    </source>
</evidence>
<organism evidence="3">
    <name type="scientific">Globodera pallida</name>
    <name type="common">Potato cyst nematode worm</name>
    <name type="synonym">Heterodera pallida</name>
    <dbReference type="NCBI Taxonomy" id="36090"/>
    <lineage>
        <taxon>Eukaryota</taxon>
        <taxon>Metazoa</taxon>
        <taxon>Ecdysozoa</taxon>
        <taxon>Nematoda</taxon>
        <taxon>Chromadorea</taxon>
        <taxon>Rhabditida</taxon>
        <taxon>Tylenchina</taxon>
        <taxon>Tylenchomorpha</taxon>
        <taxon>Tylenchoidea</taxon>
        <taxon>Heteroderidae</taxon>
        <taxon>Heteroderinae</taxon>
        <taxon>Globodera</taxon>
    </lineage>
</organism>
<reference evidence="3" key="1">
    <citation type="submission" date="2013-07" db="EMBL/GenBank/DDBJ databases">
        <title>Structural and functional diversity of CLAVATA3/ESR (CLE)-like genes from Globodera species.</title>
        <authorList>
            <person name="Lang P."/>
            <person name="Chen S."/>
            <person name="Wang X."/>
        </authorList>
    </citation>
    <scope>NUCLEOTIDE SEQUENCE</scope>
</reference>
<name>A0A0K0KE74_GLOPA</name>
<feature type="region of interest" description="Disordered" evidence="1">
    <location>
        <begin position="130"/>
        <end position="152"/>
    </location>
</feature>
<evidence type="ECO:0000256" key="2">
    <source>
        <dbReference type="SAM" id="SignalP"/>
    </source>
</evidence>
<accession>A0A0K0KE74</accession>
<evidence type="ECO:0000313" key="3">
    <source>
        <dbReference type="EMBL" id="AIG22063.1"/>
    </source>
</evidence>
<feature type="signal peptide" evidence="2">
    <location>
        <begin position="1"/>
        <end position="21"/>
    </location>
</feature>
<dbReference type="AlphaFoldDB" id="A0A0K0KE74"/>
<protein>
    <submittedName>
        <fullName evidence="3">CLAVATA3/ESR-like protein</fullName>
    </submittedName>
</protein>
<dbReference type="EMBL" id="KF434477">
    <property type="protein sequence ID" value="AIG22063.1"/>
    <property type="molecule type" value="mRNA"/>
</dbReference>
<gene>
    <name evidence="3" type="primary">CLE4E</name>
</gene>
<sequence>MATNAMLCLMILSVILTLAFATNEKDEKEAGNHSTGIFGKIGRFVTVALAVSSQLGGAGASRESGAVQGREASVANLKFNRLQNNNWMAPPPPMPMNGAEVDGSKLSPAEYLKKFAQDFRGKTGMHYQWYHGKPPLNKQKRVSPAGPDPKHH</sequence>